<evidence type="ECO:0000256" key="2">
    <source>
        <dbReference type="SAM" id="SignalP"/>
    </source>
</evidence>
<dbReference type="RefSeq" id="WP_184332313.1">
    <property type="nucleotide sequence ID" value="NZ_JACHHZ010000003.1"/>
</dbReference>
<keyword evidence="2" id="KW-0732">Signal</keyword>
<dbReference type="EMBL" id="JACHHZ010000003">
    <property type="protein sequence ID" value="MBB6093682.1"/>
    <property type="molecule type" value="Genomic_DNA"/>
</dbReference>
<dbReference type="AlphaFoldDB" id="A0A841HNP1"/>
<gene>
    <name evidence="4" type="ORF">HNQ60_002563</name>
</gene>
<dbReference type="GO" id="GO:0005976">
    <property type="term" value="P:polysaccharide metabolic process"/>
    <property type="evidence" value="ECO:0007669"/>
    <property type="project" value="TreeGrafter"/>
</dbReference>
<evidence type="ECO:0000256" key="1">
    <source>
        <dbReference type="PIRSR" id="PIRSR639069-1"/>
    </source>
</evidence>
<name>A0A841HNP1_9GAMM</name>
<dbReference type="PANTHER" id="PTHR40111">
    <property type="entry name" value="CEPHALOSPORIN-C DEACETYLASE"/>
    <property type="match status" value="1"/>
</dbReference>
<feature type="domain" description="Acetyl xylan esterase" evidence="3">
    <location>
        <begin position="111"/>
        <end position="303"/>
    </location>
</feature>
<dbReference type="PANTHER" id="PTHR40111:SF1">
    <property type="entry name" value="CEPHALOSPORIN-C DEACETYLASE"/>
    <property type="match status" value="1"/>
</dbReference>
<dbReference type="SUPFAM" id="SSF53474">
    <property type="entry name" value="alpha/beta-Hydrolases"/>
    <property type="match status" value="1"/>
</dbReference>
<proteinExistence type="predicted"/>
<feature type="active site" description="Charge relay system" evidence="1">
    <location>
        <position position="386"/>
    </location>
</feature>
<comment type="caution">
    <text evidence="4">The sequence shown here is derived from an EMBL/GenBank/DDBJ whole genome shotgun (WGS) entry which is preliminary data.</text>
</comment>
<dbReference type="Gene3D" id="3.40.50.1820">
    <property type="entry name" value="alpha/beta hydrolase"/>
    <property type="match status" value="1"/>
</dbReference>
<sequence>MIERIAFACLLIPFAAAADLAAKPFKPSGIYSLGEKAGWDIEADSVATAYRYTLLKNNLTVIGSGTLDPRQPARIEATLDEPAMLYVRIEDDDPATKDIALGAAIAPQLLKPSVPEPRDFDRFWARKLRLLKKTPANPVLTPKESDKSGVEYALLRMDHIEGRHIHGQVAKPARKGKFPGLVLFQWASPPYPLQQSWVTDRAAQGWLTVNIEPHDVLPDQPQSYYDALPKELKEYSNIGRDDRDRNYFLQMYLADYRAIEYLASRPDWDGKTLVVMGTSMGGQQGLCATALNPKVTALIVHVPSGADSNGPLHGRASGYPFWNATSPRMYQTALYFDTVNCAARIRAPTLVSMGFLDTVSPPVGIYAAFNRIRGYKEVIPLADSPHNHEATAEQQAPYTKRSGEWLKILLNGGGVQELRLKPE</sequence>
<dbReference type="InterPro" id="IPR029058">
    <property type="entry name" value="AB_hydrolase_fold"/>
</dbReference>
<dbReference type="GO" id="GO:0052689">
    <property type="term" value="F:carboxylic ester hydrolase activity"/>
    <property type="evidence" value="ECO:0007669"/>
    <property type="project" value="TreeGrafter"/>
</dbReference>
<feature type="active site" description="Charge relay system" evidence="1">
    <location>
        <position position="357"/>
    </location>
</feature>
<evidence type="ECO:0000313" key="4">
    <source>
        <dbReference type="EMBL" id="MBB6093682.1"/>
    </source>
</evidence>
<accession>A0A841HNP1</accession>
<feature type="signal peptide" evidence="2">
    <location>
        <begin position="1"/>
        <end position="17"/>
    </location>
</feature>
<dbReference type="InterPro" id="IPR008391">
    <property type="entry name" value="AXE1_dom"/>
</dbReference>
<feature type="active site" description="Nucleophile" evidence="1">
    <location>
        <position position="279"/>
    </location>
</feature>
<keyword evidence="5" id="KW-1185">Reference proteome</keyword>
<dbReference type="Pfam" id="PF05448">
    <property type="entry name" value="AXE1"/>
    <property type="match status" value="2"/>
</dbReference>
<feature type="chain" id="PRO_5032800084" evidence="2">
    <location>
        <begin position="18"/>
        <end position="423"/>
    </location>
</feature>
<organism evidence="4 5">
    <name type="scientific">Povalibacter uvarum</name>
    <dbReference type="NCBI Taxonomy" id="732238"/>
    <lineage>
        <taxon>Bacteria</taxon>
        <taxon>Pseudomonadati</taxon>
        <taxon>Pseudomonadota</taxon>
        <taxon>Gammaproteobacteria</taxon>
        <taxon>Steroidobacterales</taxon>
        <taxon>Steroidobacteraceae</taxon>
        <taxon>Povalibacter</taxon>
    </lineage>
</organism>
<dbReference type="Proteomes" id="UP000588068">
    <property type="component" value="Unassembled WGS sequence"/>
</dbReference>
<reference evidence="4 5" key="1">
    <citation type="submission" date="2020-08" db="EMBL/GenBank/DDBJ databases">
        <title>Genomic Encyclopedia of Type Strains, Phase IV (KMG-IV): sequencing the most valuable type-strain genomes for metagenomic binning, comparative biology and taxonomic classification.</title>
        <authorList>
            <person name="Goeker M."/>
        </authorList>
    </citation>
    <scope>NUCLEOTIDE SEQUENCE [LARGE SCALE GENOMIC DNA]</scope>
    <source>
        <strain evidence="4 5">DSM 26723</strain>
    </source>
</reference>
<evidence type="ECO:0000259" key="3">
    <source>
        <dbReference type="Pfam" id="PF05448"/>
    </source>
</evidence>
<feature type="domain" description="Acetyl xylan esterase" evidence="3">
    <location>
        <begin position="328"/>
        <end position="387"/>
    </location>
</feature>
<protein>
    <submittedName>
        <fullName evidence="4">Cephalosporin-C deacetylase-like acetyl esterase</fullName>
    </submittedName>
</protein>
<dbReference type="InterPro" id="IPR039069">
    <property type="entry name" value="CE7"/>
</dbReference>
<evidence type="ECO:0000313" key="5">
    <source>
        <dbReference type="Proteomes" id="UP000588068"/>
    </source>
</evidence>